<organism evidence="5 6">
    <name type="scientific">Geomonas terrae</name>
    <dbReference type="NCBI Taxonomy" id="2562681"/>
    <lineage>
        <taxon>Bacteria</taxon>
        <taxon>Pseudomonadati</taxon>
        <taxon>Thermodesulfobacteriota</taxon>
        <taxon>Desulfuromonadia</taxon>
        <taxon>Geobacterales</taxon>
        <taxon>Geobacteraceae</taxon>
        <taxon>Geomonas</taxon>
    </lineage>
</organism>
<dbReference type="Proteomes" id="UP000306416">
    <property type="component" value="Unassembled WGS sequence"/>
</dbReference>
<evidence type="ECO:0000313" key="5">
    <source>
        <dbReference type="EMBL" id="TGU74748.1"/>
    </source>
</evidence>
<evidence type="ECO:0000256" key="1">
    <source>
        <dbReference type="ARBA" id="ARBA00006821"/>
    </source>
</evidence>
<accession>A0A4S1CLT0</accession>
<keyword evidence="6" id="KW-1185">Reference proteome</keyword>
<keyword evidence="2 3" id="KW-0119">Carbohydrate metabolism</keyword>
<gene>
    <name evidence="5" type="ORF">E4633_04620</name>
</gene>
<proteinExistence type="inferred from homology"/>
<sequence length="816" mass="93509">MAQENDTQRYVCIHGHFYQPPRENPWLEAVEIQDSASPYHDWNERITAECYASNSASRVLDGDSRVMDISSNYAKISFNFGPTVLSWMEQAAPRIYQAILDADKQSMEWRSGHGSAIAQVYNHMIMPLANARDKRTEIVWGIADFEKRFQRFPEGMWLAETAVDLETLDILAEQGIKYTILAPHQAAAYRAIGEEEWLEAEIDPTRCYLCNLPSGRSINLFFYDGPISRAVAFEKLLESGEALAGRLVGGFNDERGWSQLMHIATDGETYGHHQKFGDMALAACLNHIESNNLARLTNYGEYLELCPPDTEVRIHERTSWSCAHGVERWNSDCGCSGGMPGWNQQWRQPLRASLDWLRDRLAKGFEQKGRELFKNPWRVRDAYVEVILNRGMEVAEQFLSRHALRELTAEEKIRALKLLEMQRHAMLMYTSCGWFFDELSGLETVQVIDYASRALQLSEGVVDGPVEKGFLERLKEAKSNIPDYQDGLWIYRNFVLPIRLDLMKVGAHYAFSSLYEDYEEHSQIYCYAIAREEYHKAATPDAVIAMGRIHVASEITEEKSCLTFCVVRIGSHDFKGGVMEVCDQGGYTAMREEMSAAFDKGLYSDLVLLMDKHFGTHSFSLLNLFSDEQRKIIGQIINQNLEESIASYQEMYERVRPLMEFVKETRVPVPHVFMAVAQPALNEALKHAMSEEDVDEEAVRRIVGQIRTWGVGIEEPETEYYMRRHLEKLSAQLVQDPTDVKVIGRMQKYMDLLNEIPINMVLWQMQNDYYTLAKTVYPEFLERSGQGEEGATQWLEAFQRLGDTLRFNTGAVLPQG</sequence>
<comment type="caution">
    <text evidence="5">The sequence shown here is derived from an EMBL/GenBank/DDBJ whole genome shotgun (WGS) entry which is preliminary data.</text>
</comment>
<protein>
    <submittedName>
        <fullName evidence="5">DUF3536 domain-containing protein</fullName>
    </submittedName>
</protein>
<evidence type="ECO:0000256" key="3">
    <source>
        <dbReference type="RuleBase" id="RU361196"/>
    </source>
</evidence>
<dbReference type="GO" id="GO:0005975">
    <property type="term" value="P:carbohydrate metabolic process"/>
    <property type="evidence" value="ECO:0007669"/>
    <property type="project" value="InterPro"/>
</dbReference>
<dbReference type="EMBL" id="SRSC01000001">
    <property type="protein sequence ID" value="TGU74748.1"/>
    <property type="molecule type" value="Genomic_DNA"/>
</dbReference>
<dbReference type="InterPro" id="IPR004300">
    <property type="entry name" value="Glyco_hydro_57_N"/>
</dbReference>
<dbReference type="PANTHER" id="PTHR36306">
    <property type="entry name" value="ALPHA-AMYLASE-RELATED-RELATED"/>
    <property type="match status" value="1"/>
</dbReference>
<dbReference type="InterPro" id="IPR011330">
    <property type="entry name" value="Glyco_hydro/deAcase_b/a-brl"/>
</dbReference>
<feature type="domain" description="Glycoside hydrolase family 57 N-terminal" evidence="4">
    <location>
        <begin position="96"/>
        <end position="309"/>
    </location>
</feature>
<evidence type="ECO:0000313" key="6">
    <source>
        <dbReference type="Proteomes" id="UP000306416"/>
    </source>
</evidence>
<dbReference type="Pfam" id="PF12055">
    <property type="entry name" value="DUF3536"/>
    <property type="match status" value="1"/>
</dbReference>
<name>A0A4S1CLT0_9BACT</name>
<dbReference type="Pfam" id="PF03065">
    <property type="entry name" value="Glyco_hydro_57"/>
    <property type="match status" value="1"/>
</dbReference>
<dbReference type="CDD" id="cd10797">
    <property type="entry name" value="GH57N_APU_like_1"/>
    <property type="match status" value="1"/>
</dbReference>
<dbReference type="AlphaFoldDB" id="A0A4S1CLT0"/>
<reference evidence="5 6" key="1">
    <citation type="submission" date="2019-04" db="EMBL/GenBank/DDBJ databases">
        <title>Geobacter oryzae sp. nov., ferric-reducing bacteria isolated from paddy soil.</title>
        <authorList>
            <person name="Xu Z."/>
            <person name="Masuda Y."/>
            <person name="Itoh H."/>
            <person name="Senoo K."/>
        </authorList>
    </citation>
    <scope>NUCLEOTIDE SEQUENCE [LARGE SCALE GENOMIC DNA]</scope>
    <source>
        <strain evidence="5 6">Red111</strain>
    </source>
</reference>
<comment type="similarity">
    <text evidence="1 3">Belongs to the glycosyl hydrolase 57 family.</text>
</comment>
<dbReference type="InterPro" id="IPR052046">
    <property type="entry name" value="GH57_Enzymes"/>
</dbReference>
<dbReference type="InterPro" id="IPR021923">
    <property type="entry name" value="DUF3536"/>
</dbReference>
<dbReference type="GO" id="GO:0003824">
    <property type="term" value="F:catalytic activity"/>
    <property type="evidence" value="ECO:0007669"/>
    <property type="project" value="InterPro"/>
</dbReference>
<dbReference type="RefSeq" id="WP_135869073.1">
    <property type="nucleotide sequence ID" value="NZ_SRSC01000001.1"/>
</dbReference>
<evidence type="ECO:0000256" key="2">
    <source>
        <dbReference type="ARBA" id="ARBA00023277"/>
    </source>
</evidence>
<dbReference type="InterPro" id="IPR027291">
    <property type="entry name" value="Glyco_hydro_38_N_sf"/>
</dbReference>
<dbReference type="SUPFAM" id="SSF88713">
    <property type="entry name" value="Glycoside hydrolase/deacetylase"/>
    <property type="match status" value="1"/>
</dbReference>
<evidence type="ECO:0000259" key="4">
    <source>
        <dbReference type="Pfam" id="PF03065"/>
    </source>
</evidence>
<dbReference type="PANTHER" id="PTHR36306:SF3">
    <property type="entry name" value="GLYCOSIDE HYDROLASE FAMILY 57"/>
    <property type="match status" value="1"/>
</dbReference>
<dbReference type="Gene3D" id="3.20.110.10">
    <property type="entry name" value="Glycoside hydrolase 38, N terminal domain"/>
    <property type="match status" value="2"/>
</dbReference>